<dbReference type="PANTHER" id="PTHR33428:SF14">
    <property type="entry name" value="CARBOXYLESTERASE TYPE B DOMAIN-CONTAINING PROTEIN"/>
    <property type="match status" value="1"/>
</dbReference>
<keyword evidence="3" id="KW-1185">Reference proteome</keyword>
<dbReference type="OrthoDB" id="2141514at2759"/>
<dbReference type="EMBL" id="ML996689">
    <property type="protein sequence ID" value="KAF2403556.1"/>
    <property type="molecule type" value="Genomic_DNA"/>
</dbReference>
<evidence type="ECO:0000313" key="3">
    <source>
        <dbReference type="Proteomes" id="UP000799640"/>
    </source>
</evidence>
<dbReference type="Gene3D" id="3.40.50.1820">
    <property type="entry name" value="alpha/beta hydrolase"/>
    <property type="match status" value="1"/>
</dbReference>
<dbReference type="Proteomes" id="UP000799640">
    <property type="component" value="Unassembled WGS sequence"/>
</dbReference>
<dbReference type="InterPro" id="IPR029058">
    <property type="entry name" value="AB_hydrolase_fold"/>
</dbReference>
<protein>
    <recommendedName>
        <fullName evidence="4">Alpha/beta-hydrolase</fullName>
    </recommendedName>
</protein>
<accession>A0A6G1I606</accession>
<evidence type="ECO:0000256" key="1">
    <source>
        <dbReference type="SAM" id="MobiDB-lite"/>
    </source>
</evidence>
<evidence type="ECO:0000313" key="2">
    <source>
        <dbReference type="EMBL" id="KAF2403556.1"/>
    </source>
</evidence>
<sequence length="290" mass="30737">MSALSSLRSGGKDGGGTNKAKQDFSGGSGPYKAQYWPGSAGSLPEHTIYAPKTPPAGGKMPLLVWANGACGSNGAGFSNFLTEIASWGVLVVANGNPKGAWGATTPNYAGSLMGGTEGDKTRASLLTEALDWAEKGAAGGKFGTIDMARVGAAGQSCGGVEAYSASVFEKRVKVIGIYNTGVIDPGRRHYLKEIKQPIGYFYGGEKDFSAKYIMQDFKDIPATLPAIMSSLQVGHMGTYFEPHGGKFGVISVAFWKWQLQGDQASKALFFNKSSTLYKDGWSIDMSHWRE</sequence>
<dbReference type="AlphaFoldDB" id="A0A6G1I606"/>
<feature type="region of interest" description="Disordered" evidence="1">
    <location>
        <begin position="1"/>
        <end position="28"/>
    </location>
</feature>
<proteinExistence type="predicted"/>
<dbReference type="PANTHER" id="PTHR33428">
    <property type="entry name" value="CHLOROPHYLLASE-2, CHLOROPLASTIC"/>
    <property type="match status" value="1"/>
</dbReference>
<gene>
    <name evidence="2" type="ORF">EJ06DRAFT_471349</name>
</gene>
<evidence type="ECO:0008006" key="4">
    <source>
        <dbReference type="Google" id="ProtNLM"/>
    </source>
</evidence>
<dbReference type="SUPFAM" id="SSF53474">
    <property type="entry name" value="alpha/beta-Hydrolases"/>
    <property type="match status" value="1"/>
</dbReference>
<name>A0A6G1I606_9PEZI</name>
<organism evidence="2 3">
    <name type="scientific">Trichodelitschia bisporula</name>
    <dbReference type="NCBI Taxonomy" id="703511"/>
    <lineage>
        <taxon>Eukaryota</taxon>
        <taxon>Fungi</taxon>
        <taxon>Dikarya</taxon>
        <taxon>Ascomycota</taxon>
        <taxon>Pezizomycotina</taxon>
        <taxon>Dothideomycetes</taxon>
        <taxon>Dothideomycetes incertae sedis</taxon>
        <taxon>Phaeotrichales</taxon>
        <taxon>Phaeotrichaceae</taxon>
        <taxon>Trichodelitschia</taxon>
    </lineage>
</organism>
<reference evidence="2" key="1">
    <citation type="journal article" date="2020" name="Stud. Mycol.">
        <title>101 Dothideomycetes genomes: a test case for predicting lifestyles and emergence of pathogens.</title>
        <authorList>
            <person name="Haridas S."/>
            <person name="Albert R."/>
            <person name="Binder M."/>
            <person name="Bloem J."/>
            <person name="Labutti K."/>
            <person name="Salamov A."/>
            <person name="Andreopoulos B."/>
            <person name="Baker S."/>
            <person name="Barry K."/>
            <person name="Bills G."/>
            <person name="Bluhm B."/>
            <person name="Cannon C."/>
            <person name="Castanera R."/>
            <person name="Culley D."/>
            <person name="Daum C."/>
            <person name="Ezra D."/>
            <person name="Gonzalez J."/>
            <person name="Henrissat B."/>
            <person name="Kuo A."/>
            <person name="Liang C."/>
            <person name="Lipzen A."/>
            <person name="Lutzoni F."/>
            <person name="Magnuson J."/>
            <person name="Mondo S."/>
            <person name="Nolan M."/>
            <person name="Ohm R."/>
            <person name="Pangilinan J."/>
            <person name="Park H.-J."/>
            <person name="Ramirez L."/>
            <person name="Alfaro M."/>
            <person name="Sun H."/>
            <person name="Tritt A."/>
            <person name="Yoshinaga Y."/>
            <person name="Zwiers L.-H."/>
            <person name="Turgeon B."/>
            <person name="Goodwin S."/>
            <person name="Spatafora J."/>
            <person name="Crous P."/>
            <person name="Grigoriev I."/>
        </authorList>
    </citation>
    <scope>NUCLEOTIDE SEQUENCE</scope>
    <source>
        <strain evidence="2">CBS 262.69</strain>
    </source>
</reference>